<dbReference type="InterPro" id="IPR013656">
    <property type="entry name" value="PAS_4"/>
</dbReference>
<organism evidence="9 10">
    <name type="scientific">Paraburkholderia silvatlantica</name>
    <dbReference type="NCBI Taxonomy" id="321895"/>
    <lineage>
        <taxon>Bacteria</taxon>
        <taxon>Pseudomonadati</taxon>
        <taxon>Pseudomonadota</taxon>
        <taxon>Betaproteobacteria</taxon>
        <taxon>Burkholderiales</taxon>
        <taxon>Burkholderiaceae</taxon>
        <taxon>Paraburkholderia</taxon>
    </lineage>
</organism>
<reference evidence="9 10" key="1">
    <citation type="submission" date="2018-06" db="EMBL/GenBank/DDBJ databases">
        <title>Genomic Encyclopedia of Type Strains, Phase IV (KMG-V): Genome sequencing to study the core and pangenomes of soil and plant-associated prokaryotes.</title>
        <authorList>
            <person name="Whitman W."/>
        </authorList>
    </citation>
    <scope>NUCLEOTIDE SEQUENCE [LARGE SCALE GENOMIC DNA]</scope>
    <source>
        <strain evidence="9 10">SRCL-318</strain>
        <strain evidence="8 11">SRMrh-85</strain>
    </source>
</reference>
<dbReference type="EMBL" id="QJSQ01000013">
    <property type="protein sequence ID" value="PYE21608.1"/>
    <property type="molecule type" value="Genomic_DNA"/>
</dbReference>
<dbReference type="EC" id="2.7.13.3" evidence="2"/>
<dbReference type="PROSITE" id="PS50109">
    <property type="entry name" value="HIS_KIN"/>
    <property type="match status" value="1"/>
</dbReference>
<accession>A0A2U1A7U5</accession>
<dbReference type="SUPFAM" id="SSF55785">
    <property type="entry name" value="PYP-like sensor domain (PAS domain)"/>
    <property type="match status" value="1"/>
</dbReference>
<dbReference type="CDD" id="cd00082">
    <property type="entry name" value="HisKA"/>
    <property type="match status" value="1"/>
</dbReference>
<proteinExistence type="predicted"/>
<dbReference type="InterPro" id="IPR004358">
    <property type="entry name" value="Sig_transdc_His_kin-like_C"/>
</dbReference>
<evidence type="ECO:0000259" key="7">
    <source>
        <dbReference type="PROSITE" id="PS50113"/>
    </source>
</evidence>
<keyword evidence="11" id="KW-1185">Reference proteome</keyword>
<feature type="domain" description="PAC" evidence="7">
    <location>
        <begin position="149"/>
        <end position="201"/>
    </location>
</feature>
<evidence type="ECO:0000259" key="6">
    <source>
        <dbReference type="PROSITE" id="PS50109"/>
    </source>
</evidence>
<keyword evidence="3" id="KW-0597">Phosphoprotein</keyword>
<evidence type="ECO:0000256" key="3">
    <source>
        <dbReference type="ARBA" id="ARBA00022553"/>
    </source>
</evidence>
<dbReference type="SUPFAM" id="SSF47384">
    <property type="entry name" value="Homodimeric domain of signal transducing histidine kinase"/>
    <property type="match status" value="1"/>
</dbReference>
<keyword evidence="4" id="KW-0175">Coiled coil</keyword>
<keyword evidence="9" id="KW-0418">Kinase</keyword>
<evidence type="ECO:0000313" key="9">
    <source>
        <dbReference type="EMBL" id="PYE21608.1"/>
    </source>
</evidence>
<name>A0A2U1A7U5_9BURK</name>
<evidence type="ECO:0000313" key="11">
    <source>
        <dbReference type="Proteomes" id="UP000533533"/>
    </source>
</evidence>
<dbReference type="AlphaFoldDB" id="A0A2U1A7U5"/>
<dbReference type="PANTHER" id="PTHR43065">
    <property type="entry name" value="SENSOR HISTIDINE KINASE"/>
    <property type="match status" value="1"/>
</dbReference>
<dbReference type="Gene3D" id="3.30.565.10">
    <property type="entry name" value="Histidine kinase-like ATPase, C-terminal domain"/>
    <property type="match status" value="1"/>
</dbReference>
<dbReference type="Proteomes" id="UP000533533">
    <property type="component" value="Unassembled WGS sequence"/>
</dbReference>
<evidence type="ECO:0000256" key="4">
    <source>
        <dbReference type="SAM" id="Coils"/>
    </source>
</evidence>
<dbReference type="Pfam" id="PF00512">
    <property type="entry name" value="HisKA"/>
    <property type="match status" value="1"/>
</dbReference>
<evidence type="ECO:0000313" key="10">
    <source>
        <dbReference type="Proteomes" id="UP000247772"/>
    </source>
</evidence>
<evidence type="ECO:0000313" key="8">
    <source>
        <dbReference type="EMBL" id="MBB2931192.1"/>
    </source>
</evidence>
<dbReference type="Proteomes" id="UP000247772">
    <property type="component" value="Unassembled WGS sequence"/>
</dbReference>
<dbReference type="InterPro" id="IPR005467">
    <property type="entry name" value="His_kinase_dom"/>
</dbReference>
<dbReference type="Gene3D" id="3.30.450.20">
    <property type="entry name" value="PAS domain"/>
    <property type="match status" value="1"/>
</dbReference>
<sequence>MARNTSQRRDRTPKRQNTPGGEALSRAVASGDAPRGIEGLDDAAWLEVIHKMDEVYAQLVEDEIALEEKNAQLEQSQQFILGLLSSMSDVLAACNERGEIEETNAALCGLLGQPDSVVRGSRFEHWLADEASAAALRETVRAGAPMRDAGIELNLRSRDGVAVPVDFSCTPRGGPRGRRDGYLLVGRPMGELKRAYRQLREAHEALKQAQQQLLHSEKMAALGRLVAGVAHELNNPISFVLGNVHVLKRYAERLTRFVDASSQPATPSERARLRETLRVDSILTDLPSLIDGTIEGAQRTADIVIALRRFSAVDREERVAVDLNDVVERAIQWIRKGASPDFDVHWTRGAPMLVRGNPGQLLQVLMNLIQNACDAATGAQRERPELWIELACREGKVRVTIRDNGPGIADEHLPHLFEPFFTTKPPGRGTGLGLSISYGIVERHEGRLTARNASDGGAVFTVEIPQLGPET</sequence>
<dbReference type="SMART" id="SM00387">
    <property type="entry name" value="HATPase_c"/>
    <property type="match status" value="1"/>
</dbReference>
<gene>
    <name evidence="9" type="ORF">C7410_11331</name>
    <name evidence="8" type="ORF">FHX59_005662</name>
</gene>
<dbReference type="Pfam" id="PF08448">
    <property type="entry name" value="PAS_4"/>
    <property type="match status" value="1"/>
</dbReference>
<protein>
    <recommendedName>
        <fullName evidence="2">histidine kinase</fullName>
        <ecNumber evidence="2">2.7.13.3</ecNumber>
    </recommendedName>
</protein>
<evidence type="ECO:0000256" key="2">
    <source>
        <dbReference type="ARBA" id="ARBA00012438"/>
    </source>
</evidence>
<feature type="region of interest" description="Disordered" evidence="5">
    <location>
        <begin position="1"/>
        <end position="35"/>
    </location>
</feature>
<feature type="coiled-coil region" evidence="4">
    <location>
        <begin position="189"/>
        <end position="219"/>
    </location>
</feature>
<dbReference type="PANTHER" id="PTHR43065:SF42">
    <property type="entry name" value="TWO-COMPONENT SENSOR PPRA"/>
    <property type="match status" value="1"/>
</dbReference>
<dbReference type="SMART" id="SM00388">
    <property type="entry name" value="HisKA"/>
    <property type="match status" value="1"/>
</dbReference>
<dbReference type="InterPro" id="IPR003594">
    <property type="entry name" value="HATPase_dom"/>
</dbReference>
<dbReference type="Gene3D" id="1.10.287.130">
    <property type="match status" value="1"/>
</dbReference>
<dbReference type="GO" id="GO:0000155">
    <property type="term" value="F:phosphorelay sensor kinase activity"/>
    <property type="evidence" value="ECO:0007669"/>
    <property type="project" value="InterPro"/>
</dbReference>
<dbReference type="InterPro" id="IPR036097">
    <property type="entry name" value="HisK_dim/P_sf"/>
</dbReference>
<comment type="catalytic activity">
    <reaction evidence="1">
        <text>ATP + protein L-histidine = ADP + protein N-phospho-L-histidine.</text>
        <dbReference type="EC" id="2.7.13.3"/>
    </reaction>
</comment>
<dbReference type="PROSITE" id="PS50113">
    <property type="entry name" value="PAC"/>
    <property type="match status" value="1"/>
</dbReference>
<dbReference type="InterPro" id="IPR003661">
    <property type="entry name" value="HisK_dim/P_dom"/>
</dbReference>
<dbReference type="EMBL" id="JACHVZ010000017">
    <property type="protein sequence ID" value="MBB2931192.1"/>
    <property type="molecule type" value="Genomic_DNA"/>
</dbReference>
<evidence type="ECO:0000256" key="1">
    <source>
        <dbReference type="ARBA" id="ARBA00000085"/>
    </source>
</evidence>
<dbReference type="InterPro" id="IPR035965">
    <property type="entry name" value="PAS-like_dom_sf"/>
</dbReference>
<dbReference type="Pfam" id="PF02518">
    <property type="entry name" value="HATPase_c"/>
    <property type="match status" value="1"/>
</dbReference>
<dbReference type="PRINTS" id="PR00344">
    <property type="entry name" value="BCTRLSENSOR"/>
</dbReference>
<dbReference type="InterPro" id="IPR036890">
    <property type="entry name" value="HATPase_C_sf"/>
</dbReference>
<dbReference type="RefSeq" id="WP_110385986.1">
    <property type="nucleotide sequence ID" value="NZ_JACHVZ010000017.1"/>
</dbReference>
<evidence type="ECO:0000256" key="5">
    <source>
        <dbReference type="SAM" id="MobiDB-lite"/>
    </source>
</evidence>
<comment type="caution">
    <text evidence="9">The sequence shown here is derived from an EMBL/GenBank/DDBJ whole genome shotgun (WGS) entry which is preliminary data.</text>
</comment>
<dbReference type="InterPro" id="IPR000700">
    <property type="entry name" value="PAS-assoc_C"/>
</dbReference>
<dbReference type="OrthoDB" id="224978at2"/>
<feature type="domain" description="Histidine kinase" evidence="6">
    <location>
        <begin position="228"/>
        <end position="468"/>
    </location>
</feature>
<keyword evidence="8" id="KW-0808">Transferase</keyword>
<dbReference type="SUPFAM" id="SSF55874">
    <property type="entry name" value="ATPase domain of HSP90 chaperone/DNA topoisomerase II/histidine kinase"/>
    <property type="match status" value="1"/>
</dbReference>